<comment type="function">
    <text evidence="3">Flagellin is the subunit protein which polymerizes to form the filaments of bacterial flagella.</text>
</comment>
<keyword evidence="3" id="KW-0964">Secreted</keyword>
<dbReference type="PANTHER" id="PTHR42792:SF2">
    <property type="entry name" value="FLAGELLIN"/>
    <property type="match status" value="1"/>
</dbReference>
<dbReference type="EMBL" id="CP000284">
    <property type="protein sequence ID" value="ABE50253.1"/>
    <property type="molecule type" value="Genomic_DNA"/>
</dbReference>
<comment type="subcellular location">
    <subcellularLocation>
        <location evidence="3">Secreted</location>
    </subcellularLocation>
    <subcellularLocation>
        <location evidence="3">Bacterial flagellum</location>
    </subcellularLocation>
</comment>
<dbReference type="HOGENOM" id="CLU_011142_2_2_4"/>
<dbReference type="InterPro" id="IPR042187">
    <property type="entry name" value="Flagellin_C_sub2"/>
</dbReference>
<reference evidence="7 8" key="1">
    <citation type="submission" date="2006-03" db="EMBL/GenBank/DDBJ databases">
        <title>Complete sequence of Methylobacillus flagellatus KT.</title>
        <authorList>
            <consortium name="US DOE Joint Genome Institute"/>
            <person name="Copeland A."/>
            <person name="Lucas S."/>
            <person name="Lapidus A."/>
            <person name="Barry K."/>
            <person name="Detter J.C."/>
            <person name="Glavina del Rio T."/>
            <person name="Hammon N."/>
            <person name="Israni S."/>
            <person name="Dalin E."/>
            <person name="Tice H."/>
            <person name="Pitluck S."/>
            <person name="Brettin T."/>
            <person name="Bruce D."/>
            <person name="Han C."/>
            <person name="Tapia R."/>
            <person name="Saunders E."/>
            <person name="Gilna P."/>
            <person name="Schmutz J."/>
            <person name="Larimer F."/>
            <person name="Land M."/>
            <person name="Kyrpides N."/>
            <person name="Anderson I."/>
            <person name="Richardson P."/>
        </authorList>
    </citation>
    <scope>NUCLEOTIDE SEQUENCE [LARGE SCALE GENOMIC DNA]</scope>
    <source>
        <strain evidence="8">KT / ATCC 51484 / DSM 6875</strain>
    </source>
</reference>
<dbReference type="InterPro" id="IPR046358">
    <property type="entry name" value="Flagellin_C"/>
</dbReference>
<dbReference type="NCBIfam" id="NF009444">
    <property type="entry name" value="PRK12802.1"/>
    <property type="match status" value="1"/>
</dbReference>
<evidence type="ECO:0000313" key="8">
    <source>
        <dbReference type="Proteomes" id="UP000002440"/>
    </source>
</evidence>
<evidence type="ECO:0000256" key="3">
    <source>
        <dbReference type="RuleBase" id="RU362073"/>
    </source>
</evidence>
<comment type="similarity">
    <text evidence="1 3">Belongs to the bacterial flagellin family.</text>
</comment>
<keyword evidence="4" id="KW-0175">Coiled coil</keyword>
<dbReference type="GO" id="GO:0005576">
    <property type="term" value="C:extracellular region"/>
    <property type="evidence" value="ECO:0007669"/>
    <property type="project" value="UniProtKB-SubCell"/>
</dbReference>
<evidence type="ECO:0000313" key="7">
    <source>
        <dbReference type="EMBL" id="ABE50253.1"/>
    </source>
</evidence>
<dbReference type="eggNOG" id="COG1344">
    <property type="taxonomic scope" value="Bacteria"/>
</dbReference>
<gene>
    <name evidence="7" type="ordered locus">Mfla_1986</name>
</gene>
<feature type="domain" description="Flagellin C-terminal" evidence="6">
    <location>
        <begin position="198"/>
        <end position="283"/>
    </location>
</feature>
<dbReference type="Gene3D" id="6.10.10.10">
    <property type="entry name" value="Flagellar export chaperone, C-terminal domain"/>
    <property type="match status" value="1"/>
</dbReference>
<dbReference type="OrthoDB" id="9796789at2"/>
<sequence>MAAVINTNLASLNAQRNLTTSQSSLNSSLQRLSSGLRVNSAKDDAAGLSIATRMDAQIRGQTVAIRNANDAISLAQTAEGALGKITDALQRMRELAVQSANATNESGDRDNLQAEFKQLQDEITRLTDGTKFNNKALFAGTAGSLTFQVGAGTGAQDTITVDEIDLTSGSSTAAGVATAAATGIAISGTAADNATAAITAIDTALDQVNTSRATLGAVQNRFESVISSLQVSVENQSAAKSRILDADFAAETANLTRAQILQQAGTAMLAQANSVPNNVLTLLRG</sequence>
<proteinExistence type="inferred from homology"/>
<organism evidence="7 8">
    <name type="scientific">Methylobacillus flagellatus (strain ATCC 51484 / DSM 6875 / VKM B-1610 / KT)</name>
    <dbReference type="NCBI Taxonomy" id="265072"/>
    <lineage>
        <taxon>Bacteria</taxon>
        <taxon>Pseudomonadati</taxon>
        <taxon>Pseudomonadota</taxon>
        <taxon>Betaproteobacteria</taxon>
        <taxon>Nitrosomonadales</taxon>
        <taxon>Methylophilaceae</taxon>
        <taxon>Methylobacillus</taxon>
    </lineage>
</organism>
<dbReference type="GO" id="GO:0005198">
    <property type="term" value="F:structural molecule activity"/>
    <property type="evidence" value="ECO:0007669"/>
    <property type="project" value="UniProtKB-UniRule"/>
</dbReference>
<dbReference type="SUPFAM" id="SSF64518">
    <property type="entry name" value="Phase 1 flagellin"/>
    <property type="match status" value="1"/>
</dbReference>
<dbReference type="GO" id="GO:0009288">
    <property type="term" value="C:bacterial-type flagellum"/>
    <property type="evidence" value="ECO:0007669"/>
    <property type="project" value="UniProtKB-SubCell"/>
</dbReference>
<protein>
    <recommendedName>
        <fullName evidence="3">Flagellin</fullName>
    </recommendedName>
</protein>
<keyword evidence="7" id="KW-0966">Cell projection</keyword>
<feature type="coiled-coil region" evidence="4">
    <location>
        <begin position="85"/>
        <end position="129"/>
    </location>
</feature>
<name>Q1GZT4_METFK</name>
<keyword evidence="8" id="KW-1185">Reference proteome</keyword>
<dbReference type="AlphaFoldDB" id="Q1GZT4"/>
<dbReference type="KEGG" id="mfa:Mfla_1986"/>
<accession>Q1GZT4</accession>
<evidence type="ECO:0000259" key="5">
    <source>
        <dbReference type="Pfam" id="PF00669"/>
    </source>
</evidence>
<dbReference type="PRINTS" id="PR00207">
    <property type="entry name" value="FLAGELLIN"/>
</dbReference>
<feature type="domain" description="Flagellin N-terminal" evidence="5">
    <location>
        <begin position="5"/>
        <end position="141"/>
    </location>
</feature>
<dbReference type="InterPro" id="IPR001029">
    <property type="entry name" value="Flagellin_N"/>
</dbReference>
<dbReference type="PANTHER" id="PTHR42792">
    <property type="entry name" value="FLAGELLIN"/>
    <property type="match status" value="1"/>
</dbReference>
<dbReference type="Pfam" id="PF00700">
    <property type="entry name" value="Flagellin_C"/>
    <property type="match status" value="1"/>
</dbReference>
<dbReference type="Proteomes" id="UP000002440">
    <property type="component" value="Chromosome"/>
</dbReference>
<dbReference type="RefSeq" id="WP_011480207.1">
    <property type="nucleotide sequence ID" value="NC_007947.1"/>
</dbReference>
<dbReference type="Pfam" id="PF00669">
    <property type="entry name" value="Flagellin_N"/>
    <property type="match status" value="1"/>
</dbReference>
<dbReference type="STRING" id="265072.Mfla_1986"/>
<evidence type="ECO:0000256" key="4">
    <source>
        <dbReference type="SAM" id="Coils"/>
    </source>
</evidence>
<dbReference type="InterPro" id="IPR001492">
    <property type="entry name" value="Flagellin"/>
</dbReference>
<dbReference type="Gene3D" id="1.20.1330.10">
    <property type="entry name" value="f41 fragment of flagellin, N-terminal domain"/>
    <property type="match status" value="1"/>
</dbReference>
<keyword evidence="7" id="KW-0969">Cilium</keyword>
<dbReference type="Gene3D" id="6.10.280.190">
    <property type="match status" value="1"/>
</dbReference>
<evidence type="ECO:0000256" key="2">
    <source>
        <dbReference type="ARBA" id="ARBA00023143"/>
    </source>
</evidence>
<keyword evidence="2 3" id="KW-0975">Bacterial flagellum</keyword>
<keyword evidence="7" id="KW-0282">Flagellum</keyword>
<evidence type="ECO:0000256" key="1">
    <source>
        <dbReference type="ARBA" id="ARBA00005709"/>
    </source>
</evidence>
<evidence type="ECO:0000259" key="6">
    <source>
        <dbReference type="Pfam" id="PF00700"/>
    </source>
</evidence>